<dbReference type="EMBL" id="BMAO01014333">
    <property type="protein sequence ID" value="GFQ94271.1"/>
    <property type="molecule type" value="Genomic_DNA"/>
</dbReference>
<evidence type="ECO:0000313" key="1">
    <source>
        <dbReference type="EMBL" id="GFQ94271.1"/>
    </source>
</evidence>
<evidence type="ECO:0000313" key="2">
    <source>
        <dbReference type="Proteomes" id="UP000887116"/>
    </source>
</evidence>
<name>A0A8X6G252_TRICU</name>
<gene>
    <name evidence="1" type="ORF">TNCT_573041</name>
</gene>
<reference evidence="1" key="1">
    <citation type="submission" date="2020-07" db="EMBL/GenBank/DDBJ databases">
        <title>Multicomponent nature underlies the extraordinary mechanical properties of spider dragline silk.</title>
        <authorList>
            <person name="Kono N."/>
            <person name="Nakamura H."/>
            <person name="Mori M."/>
            <person name="Yoshida Y."/>
            <person name="Ohtoshi R."/>
            <person name="Malay A.D."/>
            <person name="Moran D.A.P."/>
            <person name="Tomita M."/>
            <person name="Numata K."/>
            <person name="Arakawa K."/>
        </authorList>
    </citation>
    <scope>NUCLEOTIDE SEQUENCE</scope>
</reference>
<comment type="caution">
    <text evidence="1">The sequence shown here is derived from an EMBL/GenBank/DDBJ whole genome shotgun (WGS) entry which is preliminary data.</text>
</comment>
<organism evidence="1 2">
    <name type="scientific">Trichonephila clavata</name>
    <name type="common">Joro spider</name>
    <name type="synonym">Nephila clavata</name>
    <dbReference type="NCBI Taxonomy" id="2740835"/>
    <lineage>
        <taxon>Eukaryota</taxon>
        <taxon>Metazoa</taxon>
        <taxon>Ecdysozoa</taxon>
        <taxon>Arthropoda</taxon>
        <taxon>Chelicerata</taxon>
        <taxon>Arachnida</taxon>
        <taxon>Araneae</taxon>
        <taxon>Araneomorphae</taxon>
        <taxon>Entelegynae</taxon>
        <taxon>Araneoidea</taxon>
        <taxon>Nephilidae</taxon>
        <taxon>Trichonephila</taxon>
    </lineage>
</organism>
<sequence>IRSEFEQFWISLELEKCKIEKAVQSPEEFHAREYLDFLEQRFLIPTKGTRNELRAMNYVVWESTCRWS</sequence>
<dbReference type="Proteomes" id="UP000887116">
    <property type="component" value="Unassembled WGS sequence"/>
</dbReference>
<proteinExistence type="predicted"/>
<dbReference type="AlphaFoldDB" id="A0A8X6G252"/>
<feature type="non-terminal residue" evidence="1">
    <location>
        <position position="68"/>
    </location>
</feature>
<accession>A0A8X6G252</accession>
<keyword evidence="2" id="KW-1185">Reference proteome</keyword>
<protein>
    <submittedName>
        <fullName evidence="1">Uncharacterized protein</fullName>
    </submittedName>
</protein>